<dbReference type="InterPro" id="IPR003369">
    <property type="entry name" value="TatA/B/E"/>
</dbReference>
<evidence type="ECO:0000256" key="2">
    <source>
        <dbReference type="ARBA" id="ARBA00022448"/>
    </source>
</evidence>
<feature type="compositionally biased region" description="Polar residues" evidence="10">
    <location>
        <begin position="48"/>
        <end position="58"/>
    </location>
</feature>
<proteinExistence type="inferred from homology"/>
<protein>
    <recommendedName>
        <fullName evidence="9">Sec-independent protein translocase protein TatA</fullName>
    </recommendedName>
</protein>
<evidence type="ECO:0000256" key="4">
    <source>
        <dbReference type="ARBA" id="ARBA00022692"/>
    </source>
</evidence>
<comment type="function">
    <text evidence="9">Part of the twin-arginine translocation (Tat) system that transports large folded proteins containing a characteristic twin-arginine motif in their signal peptide across membranes. TatA could form the protein-conducting channel of the Tat system.</text>
</comment>
<accession>A0ABR8LG29</accession>
<dbReference type="InterPro" id="IPR006312">
    <property type="entry name" value="TatA/E"/>
</dbReference>
<comment type="subcellular location">
    <subcellularLocation>
        <location evidence="1 9">Cell membrane</location>
        <topology evidence="1 9">Single-pass membrane protein</topology>
    </subcellularLocation>
</comment>
<evidence type="ECO:0000313" key="12">
    <source>
        <dbReference type="Proteomes" id="UP000624419"/>
    </source>
</evidence>
<dbReference type="NCBIfam" id="NF001940">
    <property type="entry name" value="PRK00720.1"/>
    <property type="match status" value="1"/>
</dbReference>
<comment type="subunit">
    <text evidence="9">The Tat system comprises two distinct complexes: a TatABC complex, containing multiple copies of TatA, TatB and TatC subunits, and a separate TatA complex, containing only TatA subunits. Substrates initially bind to the TatABC complex, which probably triggers association of the separate TatA complex to form the active translocon.</text>
</comment>
<keyword evidence="3 9" id="KW-1003">Cell membrane</keyword>
<evidence type="ECO:0000256" key="6">
    <source>
        <dbReference type="ARBA" id="ARBA00022989"/>
    </source>
</evidence>
<organism evidence="11 12">
    <name type="scientific">Salinimonas profundi</name>
    <dbReference type="NCBI Taxonomy" id="2729140"/>
    <lineage>
        <taxon>Bacteria</taxon>
        <taxon>Pseudomonadati</taxon>
        <taxon>Pseudomonadota</taxon>
        <taxon>Gammaproteobacteria</taxon>
        <taxon>Alteromonadales</taxon>
        <taxon>Alteromonadaceae</taxon>
        <taxon>Alteromonas/Salinimonas group</taxon>
        <taxon>Salinimonas</taxon>
    </lineage>
</organism>
<gene>
    <name evidence="9" type="primary">tatA</name>
    <name evidence="11" type="ORF">HHX48_05650</name>
</gene>
<keyword evidence="6 9" id="KW-1133">Transmembrane helix</keyword>
<dbReference type="PANTHER" id="PTHR42982:SF1">
    <property type="entry name" value="SEC-INDEPENDENT PROTEIN TRANSLOCASE PROTEIN TATA"/>
    <property type="match status" value="1"/>
</dbReference>
<evidence type="ECO:0000313" key="11">
    <source>
        <dbReference type="EMBL" id="MBD3585212.1"/>
    </source>
</evidence>
<keyword evidence="8 9" id="KW-0472">Membrane</keyword>
<evidence type="ECO:0000256" key="8">
    <source>
        <dbReference type="ARBA" id="ARBA00023136"/>
    </source>
</evidence>
<dbReference type="Pfam" id="PF02416">
    <property type="entry name" value="TatA_B_E"/>
    <property type="match status" value="1"/>
</dbReference>
<feature type="region of interest" description="Disordered" evidence="10">
    <location>
        <begin position="39"/>
        <end position="80"/>
    </location>
</feature>
<dbReference type="Proteomes" id="UP000624419">
    <property type="component" value="Unassembled WGS sequence"/>
</dbReference>
<dbReference type="HAMAP" id="MF_00236">
    <property type="entry name" value="TatA_E"/>
    <property type="match status" value="1"/>
</dbReference>
<evidence type="ECO:0000256" key="3">
    <source>
        <dbReference type="ARBA" id="ARBA00022475"/>
    </source>
</evidence>
<evidence type="ECO:0000256" key="10">
    <source>
        <dbReference type="SAM" id="MobiDB-lite"/>
    </source>
</evidence>
<evidence type="ECO:0000256" key="9">
    <source>
        <dbReference type="HAMAP-Rule" id="MF_00236"/>
    </source>
</evidence>
<reference evidence="11 12" key="1">
    <citation type="submission" date="2020-04" db="EMBL/GenBank/DDBJ databases">
        <title>Salinimonas sp. HHU 13199.</title>
        <authorList>
            <person name="Cui X."/>
            <person name="Zhang D."/>
        </authorList>
    </citation>
    <scope>NUCLEOTIDE SEQUENCE [LARGE SCALE GENOMIC DNA]</scope>
    <source>
        <strain evidence="11 12">HHU 13199</strain>
    </source>
</reference>
<evidence type="ECO:0000256" key="7">
    <source>
        <dbReference type="ARBA" id="ARBA00023010"/>
    </source>
</evidence>
<dbReference type="EMBL" id="JABBXD010000002">
    <property type="protein sequence ID" value="MBD3585212.1"/>
    <property type="molecule type" value="Genomic_DNA"/>
</dbReference>
<keyword evidence="5 9" id="KW-0653">Protein transport</keyword>
<keyword evidence="2 9" id="KW-0813">Transport</keyword>
<name>A0ABR8LG29_9ALTE</name>
<dbReference type="Gene3D" id="1.20.5.3310">
    <property type="match status" value="1"/>
</dbReference>
<comment type="caution">
    <text evidence="11">The sequence shown here is derived from an EMBL/GenBank/DDBJ whole genome shotgun (WGS) entry which is preliminary data.</text>
</comment>
<keyword evidence="12" id="KW-1185">Reference proteome</keyword>
<keyword evidence="7 9" id="KW-0811">Translocation</keyword>
<sequence>MGLSMWQVMLVLLIVILLFGRGRIPALMGDVASGIRSFKHGLQDDNTDTPTQPSAQQNVEHKADTSTIQKDRAVAEQKNA</sequence>
<keyword evidence="4 9" id="KW-0812">Transmembrane</keyword>
<comment type="similarity">
    <text evidence="9">Belongs to the TatA/E family.</text>
</comment>
<evidence type="ECO:0000256" key="1">
    <source>
        <dbReference type="ARBA" id="ARBA00004162"/>
    </source>
</evidence>
<dbReference type="NCBIfam" id="TIGR01411">
    <property type="entry name" value="tatAE"/>
    <property type="match status" value="1"/>
</dbReference>
<feature type="compositionally biased region" description="Basic and acidic residues" evidence="10">
    <location>
        <begin position="59"/>
        <end position="80"/>
    </location>
</feature>
<dbReference type="PANTHER" id="PTHR42982">
    <property type="entry name" value="SEC-INDEPENDENT PROTEIN TRANSLOCASE PROTEIN TATA"/>
    <property type="match status" value="1"/>
</dbReference>
<evidence type="ECO:0000256" key="5">
    <source>
        <dbReference type="ARBA" id="ARBA00022927"/>
    </source>
</evidence>